<dbReference type="AlphaFoldDB" id="A0A9W6XH76"/>
<comment type="caution">
    <text evidence="1">The sequence shown here is derived from an EMBL/GenBank/DDBJ whole genome shotgun (WGS) entry which is preliminary data.</text>
</comment>
<dbReference type="EMBL" id="BSXT01001086">
    <property type="protein sequence ID" value="GMF38414.1"/>
    <property type="molecule type" value="Genomic_DNA"/>
</dbReference>
<name>A0A9W6XH76_9STRA</name>
<dbReference type="CDD" id="cd09272">
    <property type="entry name" value="RNase_HI_RT_Ty1"/>
    <property type="match status" value="1"/>
</dbReference>
<dbReference type="Proteomes" id="UP001165121">
    <property type="component" value="Unassembled WGS sequence"/>
</dbReference>
<dbReference type="PANTHER" id="PTHR11439:SF467">
    <property type="entry name" value="INTEGRASE CATALYTIC DOMAIN-CONTAINING PROTEIN"/>
    <property type="match status" value="1"/>
</dbReference>
<reference evidence="1" key="1">
    <citation type="submission" date="2023-04" db="EMBL/GenBank/DDBJ databases">
        <title>Phytophthora fragariaefolia NBRC 109709.</title>
        <authorList>
            <person name="Ichikawa N."/>
            <person name="Sato H."/>
            <person name="Tonouchi N."/>
        </authorList>
    </citation>
    <scope>NUCLEOTIDE SEQUENCE</scope>
    <source>
        <strain evidence="1">NBRC 109709</strain>
    </source>
</reference>
<keyword evidence="2" id="KW-1185">Reference proteome</keyword>
<gene>
    <name evidence="1" type="ORF">Pfra01_001107300</name>
</gene>
<proteinExistence type="predicted"/>
<dbReference type="PANTHER" id="PTHR11439">
    <property type="entry name" value="GAG-POL-RELATED RETROTRANSPOSON"/>
    <property type="match status" value="1"/>
</dbReference>
<evidence type="ECO:0000313" key="2">
    <source>
        <dbReference type="Proteomes" id="UP001165121"/>
    </source>
</evidence>
<evidence type="ECO:0000313" key="1">
    <source>
        <dbReference type="EMBL" id="GMF38414.1"/>
    </source>
</evidence>
<dbReference type="OrthoDB" id="125808at2759"/>
<protein>
    <submittedName>
        <fullName evidence="1">Unnamed protein product</fullName>
    </submittedName>
</protein>
<organism evidence="1 2">
    <name type="scientific">Phytophthora fragariaefolia</name>
    <dbReference type="NCBI Taxonomy" id="1490495"/>
    <lineage>
        <taxon>Eukaryota</taxon>
        <taxon>Sar</taxon>
        <taxon>Stramenopiles</taxon>
        <taxon>Oomycota</taxon>
        <taxon>Peronosporomycetes</taxon>
        <taxon>Peronosporales</taxon>
        <taxon>Peronosporaceae</taxon>
        <taxon>Phytophthora</taxon>
    </lineage>
</organism>
<accession>A0A9W6XH76</accession>
<sequence length="94" mass="10278">MKNGVDRVFRYQNGTHDHGFVFSKKEDIPRDSCGVYCDAVFAVERGRKASTGYAIFYNGNLADCGSKKQTMVTLSSTTSEYVAMAAAVQECMGS</sequence>